<dbReference type="Pfam" id="PF07875">
    <property type="entry name" value="Coat_F"/>
    <property type="match status" value="1"/>
</dbReference>
<dbReference type="EMBL" id="JAMQKC010000011">
    <property type="protein sequence ID" value="MDC3417643.1"/>
    <property type="molecule type" value="Genomic_DNA"/>
</dbReference>
<evidence type="ECO:0000256" key="2">
    <source>
        <dbReference type="ARBA" id="ARBA00024325"/>
    </source>
</evidence>
<dbReference type="InterPro" id="IPR012851">
    <property type="entry name" value="Spore_coat_CotF-like"/>
</dbReference>
<organism evidence="4 5">
    <name type="scientific">Aquibacillus salsiterrae</name>
    <dbReference type="NCBI Taxonomy" id="2950439"/>
    <lineage>
        <taxon>Bacteria</taxon>
        <taxon>Bacillati</taxon>
        <taxon>Bacillota</taxon>
        <taxon>Bacilli</taxon>
        <taxon>Bacillales</taxon>
        <taxon>Bacillaceae</taxon>
        <taxon>Aquibacillus</taxon>
    </lineage>
</organism>
<dbReference type="GO" id="GO:0030435">
    <property type="term" value="P:sporulation resulting in formation of a cellular spore"/>
    <property type="evidence" value="ECO:0007669"/>
    <property type="project" value="UniProtKB-KW"/>
</dbReference>
<dbReference type="PANTHER" id="PTHR39183">
    <property type="entry name" value="SPORE COAT PROTEIN F-LIKE PROTEIN YHCQ"/>
    <property type="match status" value="1"/>
</dbReference>
<keyword evidence="4" id="KW-0167">Capsid protein</keyword>
<protein>
    <submittedName>
        <fullName evidence="4">Spore coat protein</fullName>
    </submittedName>
</protein>
<evidence type="ECO:0000256" key="3">
    <source>
        <dbReference type="ARBA" id="ARBA00024344"/>
    </source>
</evidence>
<evidence type="ECO:0000313" key="4">
    <source>
        <dbReference type="EMBL" id="MDC3417643.1"/>
    </source>
</evidence>
<evidence type="ECO:0000256" key="1">
    <source>
        <dbReference type="ARBA" id="ARBA00022969"/>
    </source>
</evidence>
<gene>
    <name evidence="4" type="ORF">NC799_12115</name>
</gene>
<accession>A0A9X3WEQ4</accession>
<comment type="subcellular location">
    <subcellularLocation>
        <location evidence="2">Spore coat</location>
    </subcellularLocation>
</comment>
<sequence length="121" mass="13459">MNDYLDPLNAVGMPEQVDSAIAVDLLITIKESVRNCSVALTESASPEVRTTIRNQMEAAIDFQTEIVELMIDKKWFYPYDVSEQQTIDLKAAQTAVDIAGLKLFPDNNNRKGLFPTPPKAT</sequence>
<proteinExistence type="inferred from homology"/>
<keyword evidence="4" id="KW-0946">Virion</keyword>
<dbReference type="AlphaFoldDB" id="A0A9X3WEQ4"/>
<reference evidence="4" key="1">
    <citation type="submission" date="2022-06" db="EMBL/GenBank/DDBJ databases">
        <title>Aquibacillus sp. a new bacterium isolated from soil saline samples.</title>
        <authorList>
            <person name="Galisteo C."/>
            <person name="De La Haba R."/>
            <person name="Sanchez-Porro C."/>
            <person name="Ventosa A."/>
        </authorList>
    </citation>
    <scope>NUCLEOTIDE SEQUENCE</scope>
    <source>
        <strain evidence="4">3ASR75-54</strain>
    </source>
</reference>
<comment type="similarity">
    <text evidence="3">Belongs to the CotF family.</text>
</comment>
<dbReference type="Gene3D" id="1.20.1260.10">
    <property type="match status" value="1"/>
</dbReference>
<dbReference type="Proteomes" id="UP001145069">
    <property type="component" value="Unassembled WGS sequence"/>
</dbReference>
<keyword evidence="5" id="KW-1185">Reference proteome</keyword>
<keyword evidence="1" id="KW-0749">Sporulation</keyword>
<dbReference type="PANTHER" id="PTHR39183:SF1">
    <property type="entry name" value="SPORE COAT PROTEIN F-LIKE PROTEIN YHCQ"/>
    <property type="match status" value="1"/>
</dbReference>
<name>A0A9X3WEQ4_9BACI</name>
<comment type="caution">
    <text evidence="4">The sequence shown here is derived from an EMBL/GenBank/DDBJ whole genome shotgun (WGS) entry which is preliminary data.</text>
</comment>
<dbReference type="InterPro" id="IPR012347">
    <property type="entry name" value="Ferritin-like"/>
</dbReference>
<dbReference type="RefSeq" id="WP_272446710.1">
    <property type="nucleotide sequence ID" value="NZ_JAMQKC010000011.1"/>
</dbReference>
<evidence type="ECO:0000313" key="5">
    <source>
        <dbReference type="Proteomes" id="UP001145069"/>
    </source>
</evidence>